<dbReference type="KEGG" id="asue:F2A31_04400"/>
<dbReference type="AlphaFoldDB" id="A0A5P1UWI9"/>
<evidence type="ECO:0000313" key="1">
    <source>
        <dbReference type="EMBL" id="QER41105.1"/>
    </source>
</evidence>
<dbReference type="Gene3D" id="1.20.120.1620">
    <property type="match status" value="1"/>
</dbReference>
<evidence type="ECO:0008006" key="3">
    <source>
        <dbReference type="Google" id="ProtNLM"/>
    </source>
</evidence>
<evidence type="ECO:0000313" key="2">
    <source>
        <dbReference type="Proteomes" id="UP000325177"/>
    </source>
</evidence>
<dbReference type="InterPro" id="IPR038314">
    <property type="entry name" value="T6SS_sf"/>
</dbReference>
<reference evidence="1 2" key="1">
    <citation type="submission" date="2019-09" db="EMBL/GenBank/DDBJ databases">
        <title>Acinetobacter sp. C16S1 isolated from saline soil.</title>
        <authorList>
            <person name="Xu L."/>
            <person name="Sun J.-Q."/>
        </authorList>
    </citation>
    <scope>NUCLEOTIDE SEQUENCE [LARGE SCALE GENOMIC DNA]</scope>
    <source>
        <strain evidence="1 2">C16S1</strain>
    </source>
</reference>
<accession>A0A5P1UWI9</accession>
<proteinExistence type="predicted"/>
<dbReference type="Proteomes" id="UP000325177">
    <property type="component" value="Chromosome"/>
</dbReference>
<organism evidence="1 2">
    <name type="scientific">Acinetobacter suaedae</name>
    <dbReference type="NCBI Taxonomy" id="2609668"/>
    <lineage>
        <taxon>Bacteria</taxon>
        <taxon>Pseudomonadati</taxon>
        <taxon>Pseudomonadota</taxon>
        <taxon>Gammaproteobacteria</taxon>
        <taxon>Moraxellales</taxon>
        <taxon>Moraxellaceae</taxon>
        <taxon>Acinetobacter</taxon>
    </lineage>
</organism>
<name>A0A5P1UWI9_9GAMM</name>
<gene>
    <name evidence="1" type="ORF">F2A31_04400</name>
</gene>
<sequence length="119" mass="13945">MICILSFIFLTTACHAKSYNLTQEQMQIKNFGFSYCLTKFNSKPLSDEASKAMGGYFQKGNHDENAYKNIKEFINNYVVNDNNVYKDTNDKSILMTCLDLYNLKEYNDIVKKQDKFIFR</sequence>
<keyword evidence="2" id="KW-1185">Reference proteome</keyword>
<protein>
    <recommendedName>
        <fullName evidence="3">Type VI secretion protein</fullName>
    </recommendedName>
</protein>
<dbReference type="EMBL" id="CP043909">
    <property type="protein sequence ID" value="QER41105.1"/>
    <property type="molecule type" value="Genomic_DNA"/>
</dbReference>